<dbReference type="PATRIC" id="fig|1423813.3.peg.1291"/>
<comment type="caution">
    <text evidence="4">The sequence shown here is derived from an EMBL/GenBank/DDBJ whole genome shotgun (WGS) entry which is preliminary data.</text>
</comment>
<feature type="transmembrane region" description="Helical" evidence="2">
    <location>
        <begin position="174"/>
        <end position="198"/>
    </location>
</feature>
<evidence type="ECO:0000256" key="1">
    <source>
        <dbReference type="SAM" id="MobiDB-lite"/>
    </source>
</evidence>
<feature type="transmembrane region" description="Helical" evidence="2">
    <location>
        <begin position="123"/>
        <end position="140"/>
    </location>
</feature>
<keyword evidence="5" id="KW-1185">Reference proteome</keyword>
<dbReference type="InterPro" id="IPR026870">
    <property type="entry name" value="Zinc_ribbon_dom"/>
</dbReference>
<gene>
    <name evidence="4" type="ORF">FC26_GL001267</name>
</gene>
<proteinExistence type="predicted"/>
<feature type="transmembrane region" description="Helical" evidence="2">
    <location>
        <begin position="218"/>
        <end position="239"/>
    </location>
</feature>
<dbReference type="EMBL" id="AYYY01000020">
    <property type="protein sequence ID" value="KRM61825.1"/>
    <property type="molecule type" value="Genomic_DNA"/>
</dbReference>
<feature type="compositionally biased region" description="Low complexity" evidence="1">
    <location>
        <begin position="37"/>
        <end position="48"/>
    </location>
</feature>
<dbReference type="InterPro" id="IPR038587">
    <property type="entry name" value="Ribosomal_eL40_sf"/>
</dbReference>
<feature type="domain" description="Zinc-ribbon" evidence="3">
    <location>
        <begin position="5"/>
        <end position="26"/>
    </location>
</feature>
<organism evidence="4 5">
    <name type="scientific">Paucilactobacillus vaccinostercus DSM 20634</name>
    <dbReference type="NCBI Taxonomy" id="1423813"/>
    <lineage>
        <taxon>Bacteria</taxon>
        <taxon>Bacillati</taxon>
        <taxon>Bacillota</taxon>
        <taxon>Bacilli</taxon>
        <taxon>Lactobacillales</taxon>
        <taxon>Lactobacillaceae</taxon>
        <taxon>Paucilactobacillus</taxon>
    </lineage>
</organism>
<dbReference type="Pfam" id="PF20214">
    <property type="entry name" value="DUF6574"/>
    <property type="match status" value="1"/>
</dbReference>
<name>A0A0R2A396_9LACO</name>
<keyword evidence="2" id="KW-1133">Transmembrane helix</keyword>
<feature type="transmembrane region" description="Helical" evidence="2">
    <location>
        <begin position="246"/>
        <end position="268"/>
    </location>
</feature>
<dbReference type="RefSeq" id="WP_057778206.1">
    <property type="nucleotide sequence ID" value="NZ_AYYY01000020.1"/>
</dbReference>
<keyword evidence="2" id="KW-0812">Transmembrane</keyword>
<accession>A0A0R2A396</accession>
<feature type="region of interest" description="Disordered" evidence="1">
    <location>
        <begin position="37"/>
        <end position="84"/>
    </location>
</feature>
<dbReference type="Gene3D" id="4.10.1060.50">
    <property type="match status" value="1"/>
</dbReference>
<evidence type="ECO:0000313" key="5">
    <source>
        <dbReference type="Proteomes" id="UP000051733"/>
    </source>
</evidence>
<evidence type="ECO:0000313" key="4">
    <source>
        <dbReference type="EMBL" id="KRM61825.1"/>
    </source>
</evidence>
<dbReference type="Pfam" id="PF13240">
    <property type="entry name" value="Zn_Ribbon_1"/>
    <property type="match status" value="1"/>
</dbReference>
<dbReference type="STRING" id="1423813.FC26_GL001267"/>
<dbReference type="InterPro" id="IPR046481">
    <property type="entry name" value="DUF6574"/>
</dbReference>
<sequence>MIKICPNCQASVAPDAKFCTSCGYDLRDIAPIDPTAATTSTADSVAADQQGAQPTSEMPNETAQSATNETANDASQPTATNAAPHRTTITIDTANLQQASQNYWQWLVGSWKTPFSFHTTSKFAGLITFAIEAILFGIGIGHYVQAAFNAVNGVANSTAALFSSTKSSNYSVSLGFYVAVILTVFICAIAMSGVTYLISRATGSVGQNFDFLDFLSVIAHYSNLILILNICFDLVAFISASGSGSFVLLFIILSLIPLVWSIATITAVVADTAKTGLDRIYGAIFASIANSIIYAIAFSLVGSQVMSIVRDFSSSFLDLFS</sequence>
<dbReference type="Proteomes" id="UP000051733">
    <property type="component" value="Unassembled WGS sequence"/>
</dbReference>
<feature type="compositionally biased region" description="Polar residues" evidence="1">
    <location>
        <begin position="50"/>
        <end position="84"/>
    </location>
</feature>
<protein>
    <recommendedName>
        <fullName evidence="3">Zinc-ribbon domain-containing protein</fullName>
    </recommendedName>
</protein>
<dbReference type="OrthoDB" id="2295373at2"/>
<evidence type="ECO:0000259" key="3">
    <source>
        <dbReference type="Pfam" id="PF13240"/>
    </source>
</evidence>
<keyword evidence="2" id="KW-0472">Membrane</keyword>
<reference evidence="4 5" key="1">
    <citation type="journal article" date="2015" name="Genome Announc.">
        <title>Expanding the biotechnology potential of lactobacilli through comparative genomics of 213 strains and associated genera.</title>
        <authorList>
            <person name="Sun Z."/>
            <person name="Harris H.M."/>
            <person name="McCann A."/>
            <person name="Guo C."/>
            <person name="Argimon S."/>
            <person name="Zhang W."/>
            <person name="Yang X."/>
            <person name="Jeffery I.B."/>
            <person name="Cooney J.C."/>
            <person name="Kagawa T.F."/>
            <person name="Liu W."/>
            <person name="Song Y."/>
            <person name="Salvetti E."/>
            <person name="Wrobel A."/>
            <person name="Rasinkangas P."/>
            <person name="Parkhill J."/>
            <person name="Rea M.C."/>
            <person name="O'Sullivan O."/>
            <person name="Ritari J."/>
            <person name="Douillard F.P."/>
            <person name="Paul Ross R."/>
            <person name="Yang R."/>
            <person name="Briner A.E."/>
            <person name="Felis G.E."/>
            <person name="de Vos W.M."/>
            <person name="Barrangou R."/>
            <person name="Klaenhammer T.R."/>
            <person name="Caufield P.W."/>
            <person name="Cui Y."/>
            <person name="Zhang H."/>
            <person name="O'Toole P.W."/>
        </authorList>
    </citation>
    <scope>NUCLEOTIDE SEQUENCE [LARGE SCALE GENOMIC DNA]</scope>
    <source>
        <strain evidence="4 5">DSM 20634</strain>
    </source>
</reference>
<dbReference type="AlphaFoldDB" id="A0A0R2A396"/>
<evidence type="ECO:0000256" key="2">
    <source>
        <dbReference type="SAM" id="Phobius"/>
    </source>
</evidence>
<feature type="transmembrane region" description="Helical" evidence="2">
    <location>
        <begin position="280"/>
        <end position="301"/>
    </location>
</feature>